<dbReference type="GO" id="GO:0003677">
    <property type="term" value="F:DNA binding"/>
    <property type="evidence" value="ECO:0007669"/>
    <property type="project" value="UniProtKB-KW"/>
</dbReference>
<keyword evidence="2" id="KW-0805">Transcription regulation</keyword>
<keyword evidence="4" id="KW-0804">Transcription</keyword>
<dbReference type="PROSITE" id="PS50043">
    <property type="entry name" value="HTH_LUXR_2"/>
    <property type="match status" value="1"/>
</dbReference>
<evidence type="ECO:0000259" key="7">
    <source>
        <dbReference type="PROSITE" id="PS50110"/>
    </source>
</evidence>
<accession>A0ABS4V223</accession>
<dbReference type="Gene3D" id="3.40.50.2300">
    <property type="match status" value="1"/>
</dbReference>
<keyword evidence="9" id="KW-1185">Reference proteome</keyword>
<name>A0ABS4V223_9ACTN</name>
<evidence type="ECO:0000313" key="8">
    <source>
        <dbReference type="EMBL" id="MBP2357906.1"/>
    </source>
</evidence>
<feature type="domain" description="Response regulatory" evidence="7">
    <location>
        <begin position="3"/>
        <end position="135"/>
    </location>
</feature>
<dbReference type="RefSeq" id="WP_124280587.1">
    <property type="nucleotide sequence ID" value="NZ_BMWJ01000002.1"/>
</dbReference>
<dbReference type="SUPFAM" id="SSF52172">
    <property type="entry name" value="CheY-like"/>
    <property type="match status" value="1"/>
</dbReference>
<dbReference type="GeneID" id="97345972"/>
<evidence type="ECO:0000256" key="4">
    <source>
        <dbReference type="ARBA" id="ARBA00023163"/>
    </source>
</evidence>
<dbReference type="SMART" id="SM00421">
    <property type="entry name" value="HTH_LUXR"/>
    <property type="match status" value="1"/>
</dbReference>
<dbReference type="Pfam" id="PF00196">
    <property type="entry name" value="GerE"/>
    <property type="match status" value="1"/>
</dbReference>
<protein>
    <submittedName>
        <fullName evidence="8">DNA-binding NarL/FixJ family response regulator</fullName>
    </submittedName>
</protein>
<proteinExistence type="predicted"/>
<dbReference type="SMART" id="SM00448">
    <property type="entry name" value="REC"/>
    <property type="match status" value="1"/>
</dbReference>
<comment type="caution">
    <text evidence="5">Lacks conserved residue(s) required for the propagation of feature annotation.</text>
</comment>
<dbReference type="Proteomes" id="UP001519311">
    <property type="component" value="Unassembled WGS sequence"/>
</dbReference>
<dbReference type="PRINTS" id="PR00038">
    <property type="entry name" value="HTHLUXR"/>
</dbReference>
<reference evidence="8 9" key="1">
    <citation type="submission" date="2021-03" db="EMBL/GenBank/DDBJ databases">
        <title>Sequencing the genomes of 1000 actinobacteria strains.</title>
        <authorList>
            <person name="Klenk H.-P."/>
        </authorList>
    </citation>
    <scope>NUCLEOTIDE SEQUENCE [LARGE SCALE GENOMIC DNA]</scope>
    <source>
        <strain evidence="8 9">DSM 40843</strain>
    </source>
</reference>
<dbReference type="EMBL" id="JAGINS010000001">
    <property type="protein sequence ID" value="MBP2357906.1"/>
    <property type="molecule type" value="Genomic_DNA"/>
</dbReference>
<dbReference type="SUPFAM" id="SSF46894">
    <property type="entry name" value="C-terminal effector domain of the bipartite response regulators"/>
    <property type="match status" value="1"/>
</dbReference>
<dbReference type="PROSITE" id="PS00622">
    <property type="entry name" value="HTH_LUXR_1"/>
    <property type="match status" value="1"/>
</dbReference>
<comment type="caution">
    <text evidence="8">The sequence shown here is derived from an EMBL/GenBank/DDBJ whole genome shotgun (WGS) entry which is preliminary data.</text>
</comment>
<dbReference type="InterPro" id="IPR058245">
    <property type="entry name" value="NreC/VraR/RcsB-like_REC"/>
</dbReference>
<keyword evidence="3 8" id="KW-0238">DNA-binding</keyword>
<dbReference type="InterPro" id="IPR016032">
    <property type="entry name" value="Sig_transdc_resp-reg_C-effctor"/>
</dbReference>
<dbReference type="InterPro" id="IPR000792">
    <property type="entry name" value="Tscrpt_reg_LuxR_C"/>
</dbReference>
<sequence>MVRVLVLDNHFLLHDGLRGRLTAEPGLTVVGQAATGAEAIGMSTALGPDVVLVGGRFTGGAGLEAIRRIARPPLPRVLASPHLTAPQDARPPGVLALAPAGDREYALGALRAGAVGLLTDGATPEELVAAIRDVSAGRAVLSPDAPRAIIEAVRRLSAVRLDDQLTRLHGLTRRERDVLVAVASGHSNAEIADWLSIAPSTVKTHVGRVMHKIGARTRVQAVTFAYESGLLRAAACG</sequence>
<keyword evidence="1" id="KW-0597">Phosphoprotein</keyword>
<dbReference type="PANTHER" id="PTHR43214:SF24">
    <property type="entry name" value="TRANSCRIPTIONAL REGULATORY PROTEIN NARL-RELATED"/>
    <property type="match status" value="1"/>
</dbReference>
<feature type="domain" description="HTH luxR-type" evidence="6">
    <location>
        <begin position="164"/>
        <end position="229"/>
    </location>
</feature>
<dbReference type="CDD" id="cd17535">
    <property type="entry name" value="REC_NarL-like"/>
    <property type="match status" value="1"/>
</dbReference>
<organism evidence="8 9">
    <name type="scientific">Streptomyces clavifer</name>
    <dbReference type="NCBI Taxonomy" id="68188"/>
    <lineage>
        <taxon>Bacteria</taxon>
        <taxon>Bacillati</taxon>
        <taxon>Actinomycetota</taxon>
        <taxon>Actinomycetes</taxon>
        <taxon>Kitasatosporales</taxon>
        <taxon>Streptomycetaceae</taxon>
        <taxon>Streptomyces</taxon>
    </lineage>
</organism>
<dbReference type="InterPro" id="IPR039420">
    <property type="entry name" value="WalR-like"/>
</dbReference>
<dbReference type="InterPro" id="IPR011006">
    <property type="entry name" value="CheY-like_superfamily"/>
</dbReference>
<gene>
    <name evidence="8" type="ORF">JOF59_000306</name>
</gene>
<dbReference type="InterPro" id="IPR001789">
    <property type="entry name" value="Sig_transdc_resp-reg_receiver"/>
</dbReference>
<evidence type="ECO:0000256" key="2">
    <source>
        <dbReference type="ARBA" id="ARBA00023015"/>
    </source>
</evidence>
<evidence type="ECO:0000256" key="3">
    <source>
        <dbReference type="ARBA" id="ARBA00023125"/>
    </source>
</evidence>
<dbReference type="PANTHER" id="PTHR43214">
    <property type="entry name" value="TWO-COMPONENT RESPONSE REGULATOR"/>
    <property type="match status" value="1"/>
</dbReference>
<evidence type="ECO:0000313" key="9">
    <source>
        <dbReference type="Proteomes" id="UP001519311"/>
    </source>
</evidence>
<dbReference type="CDD" id="cd06170">
    <property type="entry name" value="LuxR_C_like"/>
    <property type="match status" value="1"/>
</dbReference>
<evidence type="ECO:0000259" key="6">
    <source>
        <dbReference type="PROSITE" id="PS50043"/>
    </source>
</evidence>
<evidence type="ECO:0000256" key="5">
    <source>
        <dbReference type="PROSITE-ProRule" id="PRU00169"/>
    </source>
</evidence>
<evidence type="ECO:0000256" key="1">
    <source>
        <dbReference type="ARBA" id="ARBA00022553"/>
    </source>
</evidence>
<dbReference type="PROSITE" id="PS50110">
    <property type="entry name" value="RESPONSE_REGULATORY"/>
    <property type="match status" value="1"/>
</dbReference>